<dbReference type="AlphaFoldDB" id="A0AAD9ULS8"/>
<dbReference type="EMBL" id="JAODUO010000002">
    <property type="protein sequence ID" value="KAK2194199.1"/>
    <property type="molecule type" value="Genomic_DNA"/>
</dbReference>
<keyword evidence="1" id="KW-0732">Signal</keyword>
<evidence type="ECO:0000313" key="3">
    <source>
        <dbReference type="Proteomes" id="UP001209878"/>
    </source>
</evidence>
<gene>
    <name evidence="2" type="ORF">NP493_2g24060</name>
</gene>
<comment type="caution">
    <text evidence="2">The sequence shown here is derived from an EMBL/GenBank/DDBJ whole genome shotgun (WGS) entry which is preliminary data.</text>
</comment>
<feature type="chain" id="PRO_5042187508" evidence="1">
    <location>
        <begin position="20"/>
        <end position="106"/>
    </location>
</feature>
<feature type="signal peptide" evidence="1">
    <location>
        <begin position="1"/>
        <end position="19"/>
    </location>
</feature>
<accession>A0AAD9ULS8</accession>
<dbReference type="PANTHER" id="PTHR46901:SF2">
    <property type="entry name" value="GH04942P"/>
    <property type="match status" value="1"/>
</dbReference>
<name>A0AAD9ULS8_RIDPI</name>
<proteinExistence type="predicted"/>
<reference evidence="2" key="1">
    <citation type="journal article" date="2023" name="Mol. Biol. Evol.">
        <title>Third-Generation Sequencing Reveals the Adaptive Role of the Epigenome in Three Deep-Sea Polychaetes.</title>
        <authorList>
            <person name="Perez M."/>
            <person name="Aroh O."/>
            <person name="Sun Y."/>
            <person name="Lan Y."/>
            <person name="Juniper S.K."/>
            <person name="Young C.R."/>
            <person name="Angers B."/>
            <person name="Qian P.Y."/>
        </authorList>
    </citation>
    <scope>NUCLEOTIDE SEQUENCE</scope>
    <source>
        <strain evidence="2">R07B-5</strain>
    </source>
</reference>
<evidence type="ECO:0000256" key="1">
    <source>
        <dbReference type="SAM" id="SignalP"/>
    </source>
</evidence>
<evidence type="ECO:0000313" key="2">
    <source>
        <dbReference type="EMBL" id="KAK2194199.1"/>
    </source>
</evidence>
<dbReference type="Proteomes" id="UP001209878">
    <property type="component" value="Unassembled WGS sequence"/>
</dbReference>
<protein>
    <submittedName>
        <fullName evidence="2">Uncharacterized protein</fullName>
    </submittedName>
</protein>
<sequence length="106" mass="11683">MTFFRLLCVFIFVTSQSSAHLRLVYPPARQYALDFLDNARTAPPCGMKAVGFGGEVTDFEEGSSFIVMWQMAYAHNGGYKIQLLEGSTVKHTLTPGKGFVGAKRVT</sequence>
<keyword evidence="3" id="KW-1185">Reference proteome</keyword>
<dbReference type="PANTHER" id="PTHR46901">
    <property type="entry name" value="GH04942P"/>
    <property type="match status" value="1"/>
</dbReference>
<organism evidence="2 3">
    <name type="scientific">Ridgeia piscesae</name>
    <name type="common">Tubeworm</name>
    <dbReference type="NCBI Taxonomy" id="27915"/>
    <lineage>
        <taxon>Eukaryota</taxon>
        <taxon>Metazoa</taxon>
        <taxon>Spiralia</taxon>
        <taxon>Lophotrochozoa</taxon>
        <taxon>Annelida</taxon>
        <taxon>Polychaeta</taxon>
        <taxon>Sedentaria</taxon>
        <taxon>Canalipalpata</taxon>
        <taxon>Sabellida</taxon>
        <taxon>Siboglinidae</taxon>
        <taxon>Ridgeia</taxon>
    </lineage>
</organism>